<dbReference type="EMBL" id="CH473948">
    <property type="protein sequence ID" value="EDM05674.1"/>
    <property type="molecule type" value="Genomic_DNA"/>
</dbReference>
<evidence type="ECO:0000313" key="2">
    <source>
        <dbReference type="Proteomes" id="UP000234681"/>
    </source>
</evidence>
<name>A6HI19_RAT</name>
<accession>A6HI19</accession>
<organism evidence="1 2">
    <name type="scientific">Rattus norvegicus</name>
    <name type="common">Rat</name>
    <dbReference type="NCBI Taxonomy" id="10116"/>
    <lineage>
        <taxon>Eukaryota</taxon>
        <taxon>Metazoa</taxon>
        <taxon>Chordata</taxon>
        <taxon>Craniata</taxon>
        <taxon>Vertebrata</taxon>
        <taxon>Euteleostomi</taxon>
        <taxon>Mammalia</taxon>
        <taxon>Eutheria</taxon>
        <taxon>Euarchontoglires</taxon>
        <taxon>Glires</taxon>
        <taxon>Rodentia</taxon>
        <taxon>Myomorpha</taxon>
        <taxon>Muroidea</taxon>
        <taxon>Muridae</taxon>
        <taxon>Murinae</taxon>
        <taxon>Rattus</taxon>
    </lineage>
</organism>
<evidence type="ECO:0000313" key="1">
    <source>
        <dbReference type="EMBL" id="EDM05674.1"/>
    </source>
</evidence>
<reference evidence="1 2" key="1">
    <citation type="submission" date="2005-07" db="EMBL/GenBank/DDBJ databases">
        <authorList>
            <person name="Mural R.J."/>
            <person name="Li P.W."/>
            <person name="Adams M.D."/>
            <person name="Amanatides P.G."/>
            <person name="Baden-Tillson H."/>
            <person name="Barnstead M."/>
            <person name="Chin S.H."/>
            <person name="Dew I."/>
            <person name="Evans C.A."/>
            <person name="Ferriera S."/>
            <person name="Flanigan M."/>
            <person name="Fosler C."/>
            <person name="Glodek A."/>
            <person name="Gu Z."/>
            <person name="Holt R.A."/>
            <person name="Jennings D."/>
            <person name="Kraft C.L."/>
            <person name="Lu F."/>
            <person name="Nguyen T."/>
            <person name="Nusskern D.R."/>
            <person name="Pfannkoch C.M."/>
            <person name="Sitter C."/>
            <person name="Sutton G.G."/>
            <person name="Venter J.C."/>
            <person name="Wang Z."/>
            <person name="Woodage T."/>
            <person name="Zheng X.H."/>
            <person name="Zhong F."/>
        </authorList>
    </citation>
    <scope>NUCLEOTIDE SEQUENCE [LARGE SCALE GENOMIC DNA]</scope>
    <source>
        <strain>BN</strain>
        <strain evidence="2">Sprague-Dawley</strain>
    </source>
</reference>
<sequence>MVAPENPPRKSASTALRLHPLRARGSSSLLQRSVAAERRQAASRAGTRGTWRTCRALLALPAPRDSRANFR</sequence>
<dbReference type="AlphaFoldDB" id="A6HI19"/>
<protein>
    <submittedName>
        <fullName evidence="1">RCG35357</fullName>
    </submittedName>
</protein>
<gene>
    <name evidence="1" type="ORF">rCG_35357</name>
</gene>
<proteinExistence type="predicted"/>
<dbReference type="Proteomes" id="UP000234681">
    <property type="component" value="Chromosome 10"/>
</dbReference>